<reference evidence="1 2" key="1">
    <citation type="journal article" date="2017" name="Plant Biotechnol. J.">
        <title>A comprehensive draft genome sequence for lupin (Lupinus angustifolius), an emerging health food: insights into plant-microbe interactions and legume evolution.</title>
        <authorList>
            <person name="Hane J.K."/>
            <person name="Ming Y."/>
            <person name="Kamphuis L.G."/>
            <person name="Nelson M.N."/>
            <person name="Garg G."/>
            <person name="Atkins C.A."/>
            <person name="Bayer P.E."/>
            <person name="Bravo A."/>
            <person name="Bringans S."/>
            <person name="Cannon S."/>
            <person name="Edwards D."/>
            <person name="Foley R."/>
            <person name="Gao L.L."/>
            <person name="Harrison M.J."/>
            <person name="Huang W."/>
            <person name="Hurgobin B."/>
            <person name="Li S."/>
            <person name="Liu C.W."/>
            <person name="McGrath A."/>
            <person name="Morahan G."/>
            <person name="Murray J."/>
            <person name="Weller J."/>
            <person name="Jian J."/>
            <person name="Singh K.B."/>
        </authorList>
    </citation>
    <scope>NUCLEOTIDE SEQUENCE [LARGE SCALE GENOMIC DNA]</scope>
    <source>
        <strain evidence="2">cv. Tanjil</strain>
        <tissue evidence="1">Whole plant</tissue>
    </source>
</reference>
<proteinExistence type="predicted"/>
<dbReference type="Gramene" id="OIV97300">
    <property type="protein sequence ID" value="OIV97300"/>
    <property type="gene ID" value="TanjilG_07052"/>
</dbReference>
<dbReference type="EMBL" id="CM007375">
    <property type="protein sequence ID" value="OIV97300.1"/>
    <property type="molecule type" value="Genomic_DNA"/>
</dbReference>
<evidence type="ECO:0000313" key="1">
    <source>
        <dbReference type="EMBL" id="OIV97300.1"/>
    </source>
</evidence>
<accession>A0A4P1QXS5</accession>
<dbReference type="Proteomes" id="UP000188354">
    <property type="component" value="Chromosome LG15"/>
</dbReference>
<name>A0A4P1QXS5_LUPAN</name>
<evidence type="ECO:0000313" key="2">
    <source>
        <dbReference type="Proteomes" id="UP000188354"/>
    </source>
</evidence>
<dbReference type="AlphaFoldDB" id="A0A4P1QXS5"/>
<gene>
    <name evidence="1" type="ORF">TanjilG_07052</name>
</gene>
<organism evidence="1 2">
    <name type="scientific">Lupinus angustifolius</name>
    <name type="common">Narrow-leaved blue lupine</name>
    <dbReference type="NCBI Taxonomy" id="3871"/>
    <lineage>
        <taxon>Eukaryota</taxon>
        <taxon>Viridiplantae</taxon>
        <taxon>Streptophyta</taxon>
        <taxon>Embryophyta</taxon>
        <taxon>Tracheophyta</taxon>
        <taxon>Spermatophyta</taxon>
        <taxon>Magnoliopsida</taxon>
        <taxon>eudicotyledons</taxon>
        <taxon>Gunneridae</taxon>
        <taxon>Pentapetalae</taxon>
        <taxon>rosids</taxon>
        <taxon>fabids</taxon>
        <taxon>Fabales</taxon>
        <taxon>Fabaceae</taxon>
        <taxon>Papilionoideae</taxon>
        <taxon>50 kb inversion clade</taxon>
        <taxon>genistoids sensu lato</taxon>
        <taxon>core genistoids</taxon>
        <taxon>Genisteae</taxon>
        <taxon>Lupinus</taxon>
    </lineage>
</organism>
<protein>
    <submittedName>
        <fullName evidence="1">Uncharacterized protein</fullName>
    </submittedName>
</protein>
<sequence length="204" mass="22340">MENIEQHRKAKLSFPISLPITINAASYTTFLPITITADSITTTGQWSPLFPTLDPSIGPTIMSLTLPTRLTFPTTITIATNTFTAAATITTTRTLFNIFVDNEPHRQPPPPHSHSGYHQHLTSTHSITALPVILTLILEHNNNNNNNNNSNNNNNNRPVAVHITITDNLITIDGHPLFEPDVADTNPSLAAILLMVNADIPDED</sequence>
<keyword evidence="2" id="KW-1185">Reference proteome</keyword>